<evidence type="ECO:0000256" key="1">
    <source>
        <dbReference type="SAM" id="MobiDB-lite"/>
    </source>
</evidence>
<protein>
    <submittedName>
        <fullName evidence="2">Uncharacterized protein</fullName>
    </submittedName>
</protein>
<name>A0A976P090_BRELC</name>
<keyword evidence="3" id="KW-1185">Reference proteome</keyword>
<dbReference type="EMBL" id="SHOA02000018">
    <property type="protein sequence ID" value="TDH74022.1"/>
    <property type="molecule type" value="Genomic_DNA"/>
</dbReference>
<feature type="compositionally biased region" description="Low complexity" evidence="1">
    <location>
        <begin position="98"/>
        <end position="109"/>
    </location>
</feature>
<evidence type="ECO:0000313" key="3">
    <source>
        <dbReference type="Proteomes" id="UP000294530"/>
    </source>
</evidence>
<dbReference type="Proteomes" id="UP000294530">
    <property type="component" value="Unassembled WGS sequence"/>
</dbReference>
<feature type="compositionally biased region" description="Basic residues" evidence="1">
    <location>
        <begin position="129"/>
        <end position="147"/>
    </location>
</feature>
<feature type="compositionally biased region" description="Basic and acidic residues" evidence="1">
    <location>
        <begin position="160"/>
        <end position="172"/>
    </location>
</feature>
<feature type="region of interest" description="Disordered" evidence="1">
    <location>
        <begin position="62"/>
        <end position="196"/>
    </location>
</feature>
<feature type="compositionally biased region" description="Basic residues" evidence="1">
    <location>
        <begin position="87"/>
        <end position="97"/>
    </location>
</feature>
<dbReference type="RefSeq" id="XP_067823520.1">
    <property type="nucleotide sequence ID" value="XM_067967463.1"/>
</dbReference>
<feature type="compositionally biased region" description="Basic residues" evidence="1">
    <location>
        <begin position="173"/>
        <end position="187"/>
    </location>
</feature>
<evidence type="ECO:0000313" key="2">
    <source>
        <dbReference type="EMBL" id="TDH74022.1"/>
    </source>
</evidence>
<feature type="compositionally biased region" description="Basic and acidic residues" evidence="1">
    <location>
        <begin position="63"/>
        <end position="85"/>
    </location>
</feature>
<gene>
    <name evidence="2" type="ORF">CCR75_009424</name>
</gene>
<sequence length="196" mass="22428">MDYVAYSKEEKIMSTCPHCFTGTCRRHKQQDNGRSMVKTANAESTLKKLYDQLVGSKLQKLQAEAEKDPTRQHAKDFRKQLDLSRGKSLRKSHKSSLKSKTSAATSSGLNSQALAAINDSDSDLEIERHKRKKHKHSTSSRKRRRKFKGDGDGESIASDDSYRSNYSHDPHKILRHSHKKNKRKKRSRTDDKKAFG</sequence>
<proteinExistence type="predicted"/>
<dbReference type="AlphaFoldDB" id="A0A976P090"/>
<dbReference type="OrthoDB" id="167606at2759"/>
<dbReference type="GeneID" id="94353134"/>
<comment type="caution">
    <text evidence="2">The sequence shown here is derived from an EMBL/GenBank/DDBJ whole genome shotgun (WGS) entry which is preliminary data.</text>
</comment>
<reference evidence="2 3" key="1">
    <citation type="journal article" date="2021" name="Genome Biol.">
        <title>AFLAP: assembly-free linkage analysis pipeline using k-mers from genome sequencing data.</title>
        <authorList>
            <person name="Fletcher K."/>
            <person name="Zhang L."/>
            <person name="Gil J."/>
            <person name="Han R."/>
            <person name="Cavanaugh K."/>
            <person name="Michelmore R."/>
        </authorList>
    </citation>
    <scope>NUCLEOTIDE SEQUENCE [LARGE SCALE GENOMIC DNA]</scope>
    <source>
        <strain evidence="2 3">SF5</strain>
    </source>
</reference>
<dbReference type="KEGG" id="blac:94353134"/>
<organism evidence="2 3">
    <name type="scientific">Bremia lactucae</name>
    <name type="common">Lettuce downy mildew</name>
    <dbReference type="NCBI Taxonomy" id="4779"/>
    <lineage>
        <taxon>Eukaryota</taxon>
        <taxon>Sar</taxon>
        <taxon>Stramenopiles</taxon>
        <taxon>Oomycota</taxon>
        <taxon>Peronosporomycetes</taxon>
        <taxon>Peronosporales</taxon>
        <taxon>Peronosporaceae</taxon>
        <taxon>Bremia</taxon>
    </lineage>
</organism>
<accession>A0A976P090</accession>